<evidence type="ECO:0000259" key="3">
    <source>
        <dbReference type="PROSITE" id="PS50240"/>
    </source>
</evidence>
<gene>
    <name evidence="4" type="ORF">PHYEVI_LOCUS8590</name>
</gene>
<reference evidence="4" key="1">
    <citation type="submission" date="2022-01" db="EMBL/GenBank/DDBJ databases">
        <authorList>
            <person name="King R."/>
        </authorList>
    </citation>
    <scope>NUCLEOTIDE SEQUENCE</scope>
</reference>
<feature type="signal peptide" evidence="2">
    <location>
        <begin position="1"/>
        <end position="21"/>
    </location>
</feature>
<feature type="compositionally biased region" description="Basic and acidic residues" evidence="1">
    <location>
        <begin position="152"/>
        <end position="162"/>
    </location>
</feature>
<dbReference type="InterPro" id="IPR051333">
    <property type="entry name" value="CLIP_Serine_Protease"/>
</dbReference>
<accession>A0A9N9TNT6</accession>
<dbReference type="InterPro" id="IPR043504">
    <property type="entry name" value="Peptidase_S1_PA_chymotrypsin"/>
</dbReference>
<name>A0A9N9TNT6_PHYSR</name>
<feature type="chain" id="PRO_5040158096" description="Peptidase S1 domain-containing protein" evidence="2">
    <location>
        <begin position="22"/>
        <end position="532"/>
    </location>
</feature>
<feature type="domain" description="Peptidase S1" evidence="3">
    <location>
        <begin position="276"/>
        <end position="531"/>
    </location>
</feature>
<dbReference type="SUPFAM" id="SSF50494">
    <property type="entry name" value="Trypsin-like serine proteases"/>
    <property type="match status" value="1"/>
</dbReference>
<dbReference type="EMBL" id="OU900098">
    <property type="protein sequence ID" value="CAG9862270.1"/>
    <property type="molecule type" value="Genomic_DNA"/>
</dbReference>
<dbReference type="InterPro" id="IPR031986">
    <property type="entry name" value="GD_N"/>
</dbReference>
<sequence>MRYKIASVTFLACFLVYLCDGVRIPPNPCEHIFRYYKDKNGRIYGEATIPYDNATSMTFGVNASLAGRFNKADLKLKLVTTVKQLNDFAPFVVYNIFFPFQDTIPKITGITYNRRSYCSGPPEPLIAGTPGVTSVWHQLYFEFTRVFNRQDTNPERTDDGLASKEPGVPDFVPWREPTTSSTTTTTESPFQFHNQHLVPPRNDTYYTPEPPIRQPTPQTPLQQTPVSPTPQTGPEKVPIDIDFIQSLFTPSPPTTSAKKCGMTMNQPTGNSIVPLIYNGEFAEIGDFPWLVAFMEKRNSTFEYTCSGNLITEKHVITAARCIMFYGVQIVKNEDIMLVMGTNNLLNWRSSKAVHRKVVNSVAHPSFQDYPDSAHGDIAVLTMDRTVRFTNALSPICLWSSSTNIDEYTKETGVVAGYGQDEDARRNGQLHAVRLKRANMPIISQRECYNSPVGFDSVVSDMTFCTKSGETATGPCIGDSGAGFFVKLGGVYYLRGIASIISSENGTCDLSNQYIVFCDVAKFVNWIKNEIET</sequence>
<evidence type="ECO:0000313" key="5">
    <source>
        <dbReference type="Proteomes" id="UP001153712"/>
    </source>
</evidence>
<dbReference type="PANTHER" id="PTHR24260">
    <property type="match status" value="1"/>
</dbReference>
<dbReference type="OrthoDB" id="238681at2759"/>
<evidence type="ECO:0000256" key="1">
    <source>
        <dbReference type="SAM" id="MobiDB-lite"/>
    </source>
</evidence>
<dbReference type="AlphaFoldDB" id="A0A9N9TNT6"/>
<evidence type="ECO:0000256" key="2">
    <source>
        <dbReference type="SAM" id="SignalP"/>
    </source>
</evidence>
<dbReference type="Pfam" id="PF00089">
    <property type="entry name" value="Trypsin"/>
    <property type="match status" value="1"/>
</dbReference>
<dbReference type="GO" id="GO:0004252">
    <property type="term" value="F:serine-type endopeptidase activity"/>
    <property type="evidence" value="ECO:0007669"/>
    <property type="project" value="InterPro"/>
</dbReference>
<feature type="region of interest" description="Disordered" evidence="1">
    <location>
        <begin position="151"/>
        <end position="232"/>
    </location>
</feature>
<feature type="compositionally biased region" description="Pro residues" evidence="1">
    <location>
        <begin position="208"/>
        <end position="218"/>
    </location>
</feature>
<dbReference type="InterPro" id="IPR009003">
    <property type="entry name" value="Peptidase_S1_PA"/>
</dbReference>
<dbReference type="Pfam" id="PF16030">
    <property type="entry name" value="GD_N"/>
    <property type="match status" value="1"/>
</dbReference>
<dbReference type="SMART" id="SM00020">
    <property type="entry name" value="Tryp_SPc"/>
    <property type="match status" value="1"/>
</dbReference>
<dbReference type="Gene3D" id="2.40.10.10">
    <property type="entry name" value="Trypsin-like serine proteases"/>
    <property type="match status" value="1"/>
</dbReference>
<evidence type="ECO:0000313" key="4">
    <source>
        <dbReference type="EMBL" id="CAG9862270.1"/>
    </source>
</evidence>
<dbReference type="CDD" id="cd00190">
    <property type="entry name" value="Tryp_SPc"/>
    <property type="match status" value="1"/>
</dbReference>
<dbReference type="GO" id="GO:0006508">
    <property type="term" value="P:proteolysis"/>
    <property type="evidence" value="ECO:0007669"/>
    <property type="project" value="InterPro"/>
</dbReference>
<feature type="compositionally biased region" description="Low complexity" evidence="1">
    <location>
        <begin position="176"/>
        <end position="189"/>
    </location>
</feature>
<keyword evidence="5" id="KW-1185">Reference proteome</keyword>
<feature type="compositionally biased region" description="Low complexity" evidence="1">
    <location>
        <begin position="219"/>
        <end position="232"/>
    </location>
</feature>
<dbReference type="PANTHER" id="PTHR24260:SF143">
    <property type="entry name" value="SERINE PROTEASE GD-LIKE PROTEIN"/>
    <property type="match status" value="1"/>
</dbReference>
<dbReference type="InterPro" id="IPR001254">
    <property type="entry name" value="Trypsin_dom"/>
</dbReference>
<dbReference type="Proteomes" id="UP001153712">
    <property type="component" value="Chromosome 5"/>
</dbReference>
<keyword evidence="2" id="KW-0732">Signal</keyword>
<dbReference type="PROSITE" id="PS50240">
    <property type="entry name" value="TRYPSIN_DOM"/>
    <property type="match status" value="1"/>
</dbReference>
<protein>
    <recommendedName>
        <fullName evidence="3">Peptidase S1 domain-containing protein</fullName>
    </recommendedName>
</protein>
<organism evidence="4 5">
    <name type="scientific">Phyllotreta striolata</name>
    <name type="common">Striped flea beetle</name>
    <name type="synonym">Crioceris striolata</name>
    <dbReference type="NCBI Taxonomy" id="444603"/>
    <lineage>
        <taxon>Eukaryota</taxon>
        <taxon>Metazoa</taxon>
        <taxon>Ecdysozoa</taxon>
        <taxon>Arthropoda</taxon>
        <taxon>Hexapoda</taxon>
        <taxon>Insecta</taxon>
        <taxon>Pterygota</taxon>
        <taxon>Neoptera</taxon>
        <taxon>Endopterygota</taxon>
        <taxon>Coleoptera</taxon>
        <taxon>Polyphaga</taxon>
        <taxon>Cucujiformia</taxon>
        <taxon>Chrysomeloidea</taxon>
        <taxon>Chrysomelidae</taxon>
        <taxon>Galerucinae</taxon>
        <taxon>Alticini</taxon>
        <taxon>Phyllotreta</taxon>
    </lineage>
</organism>
<proteinExistence type="predicted"/>